<evidence type="ECO:0000313" key="2">
    <source>
        <dbReference type="EMBL" id="TYJ57539.1"/>
    </source>
</evidence>
<comment type="caution">
    <text evidence="2">The sequence shown here is derived from an EMBL/GenBank/DDBJ whole genome shotgun (WGS) entry which is preliminary data.</text>
</comment>
<feature type="compositionally biased region" description="Low complexity" evidence="1">
    <location>
        <begin position="102"/>
        <end position="113"/>
    </location>
</feature>
<proteinExistence type="predicted"/>
<dbReference type="Proteomes" id="UP000322245">
    <property type="component" value="Unassembled WGS sequence"/>
</dbReference>
<feature type="compositionally biased region" description="Polar residues" evidence="1">
    <location>
        <begin position="54"/>
        <end position="67"/>
    </location>
</feature>
<sequence>MPSSQGPHQPLASGAPPSSLATRTTGAAGTSATSLNPSLHNTRAATKAGRALTATESETPTAGSSLGNKGKEREDANADPTAQATPVSPISDSTVQAAPVSPTLAQPPQAPTTGNIIPSINITPLGDAPEPILPQTSSSQIASAPPEHTTADTTPAPTLDANLQAAIEASLLSKFSEMLKALQATAPLVDPTSKPPGLEDPDYPGTARVV</sequence>
<protein>
    <submittedName>
        <fullName evidence="2">Uncharacterized protein</fullName>
    </submittedName>
</protein>
<dbReference type="EMBL" id="NIDF01000012">
    <property type="protein sequence ID" value="TYJ57539.1"/>
    <property type="molecule type" value="Genomic_DNA"/>
</dbReference>
<organism evidence="2 3">
    <name type="scientific">Cryptococcus floricola</name>
    <dbReference type="NCBI Taxonomy" id="2591691"/>
    <lineage>
        <taxon>Eukaryota</taxon>
        <taxon>Fungi</taxon>
        <taxon>Dikarya</taxon>
        <taxon>Basidiomycota</taxon>
        <taxon>Agaricomycotina</taxon>
        <taxon>Tremellomycetes</taxon>
        <taxon>Tremellales</taxon>
        <taxon>Cryptococcaceae</taxon>
        <taxon>Cryptococcus</taxon>
    </lineage>
</organism>
<feature type="region of interest" description="Disordered" evidence="1">
    <location>
        <begin position="186"/>
        <end position="210"/>
    </location>
</feature>
<feature type="compositionally biased region" description="Polar residues" evidence="1">
    <location>
        <begin position="80"/>
        <end position="96"/>
    </location>
</feature>
<feature type="compositionally biased region" description="Low complexity" evidence="1">
    <location>
        <begin position="18"/>
        <end position="35"/>
    </location>
</feature>
<keyword evidence="3" id="KW-1185">Reference proteome</keyword>
<evidence type="ECO:0000313" key="3">
    <source>
        <dbReference type="Proteomes" id="UP000322245"/>
    </source>
</evidence>
<name>A0A5D3B4I9_9TREE</name>
<feature type="compositionally biased region" description="Low complexity" evidence="1">
    <location>
        <begin position="144"/>
        <end position="159"/>
    </location>
</feature>
<gene>
    <name evidence="2" type="ORF">B9479_001857</name>
</gene>
<feature type="region of interest" description="Disordered" evidence="1">
    <location>
        <begin position="1"/>
        <end position="159"/>
    </location>
</feature>
<evidence type="ECO:0000256" key="1">
    <source>
        <dbReference type="SAM" id="MobiDB-lite"/>
    </source>
</evidence>
<reference evidence="2 3" key="1">
    <citation type="submission" date="2017-05" db="EMBL/GenBank/DDBJ databases">
        <title>The Genome Sequence of Tsuchiyaea wingfieldii DSM 27421.</title>
        <authorList>
            <person name="Cuomo C."/>
            <person name="Passer A."/>
            <person name="Billmyre B."/>
            <person name="Heitman J."/>
        </authorList>
    </citation>
    <scope>NUCLEOTIDE SEQUENCE [LARGE SCALE GENOMIC DNA]</scope>
    <source>
        <strain evidence="2 3">DSM 27421</strain>
    </source>
</reference>
<dbReference type="AlphaFoldDB" id="A0A5D3B4I9"/>
<accession>A0A5D3B4I9</accession>